<feature type="domain" description="DUF7507" evidence="3">
    <location>
        <begin position="5936"/>
        <end position="6039"/>
    </location>
</feature>
<feature type="domain" description="DUF7507" evidence="3">
    <location>
        <begin position="2946"/>
        <end position="3049"/>
    </location>
</feature>
<feature type="domain" description="DUF7507" evidence="3">
    <location>
        <begin position="2601"/>
        <end position="2704"/>
    </location>
</feature>
<feature type="domain" description="DUF7507" evidence="3">
    <location>
        <begin position="877"/>
        <end position="979"/>
    </location>
</feature>
<feature type="domain" description="DUF7507" evidence="3">
    <location>
        <begin position="2716"/>
        <end position="2819"/>
    </location>
</feature>
<feature type="domain" description="DUF7507" evidence="3">
    <location>
        <begin position="1221"/>
        <end position="1324"/>
    </location>
</feature>
<feature type="domain" description="DUF7507" evidence="3">
    <location>
        <begin position="1106"/>
        <end position="1209"/>
    </location>
</feature>
<proteinExistence type="predicted"/>
<feature type="domain" description="DUF7507" evidence="3">
    <location>
        <begin position="6051"/>
        <end position="6154"/>
    </location>
</feature>
<feature type="domain" description="DUF7507" evidence="3">
    <location>
        <begin position="1566"/>
        <end position="1669"/>
    </location>
</feature>
<feature type="domain" description="DUF7507" evidence="3">
    <location>
        <begin position="4786"/>
        <end position="4889"/>
    </location>
</feature>
<dbReference type="PROSITE" id="PS51257">
    <property type="entry name" value="PROKAR_LIPOPROTEIN"/>
    <property type="match status" value="1"/>
</dbReference>
<feature type="domain" description="DUF7507" evidence="3">
    <location>
        <begin position="3981"/>
        <end position="4084"/>
    </location>
</feature>
<dbReference type="Proteomes" id="UP001501251">
    <property type="component" value="Unassembled WGS sequence"/>
</dbReference>
<dbReference type="PANTHER" id="PTHR34819">
    <property type="entry name" value="LARGE CYSTEINE-RICH PERIPLASMIC PROTEIN OMCB"/>
    <property type="match status" value="1"/>
</dbReference>
<dbReference type="InterPro" id="IPR001434">
    <property type="entry name" value="OmcB-like_DUF11"/>
</dbReference>
<feature type="domain" description="DUF7507" evidence="3">
    <location>
        <begin position="3406"/>
        <end position="3509"/>
    </location>
</feature>
<accession>A0ABP8AWM2</accession>
<feature type="domain" description="DUF7507" evidence="3">
    <location>
        <begin position="6166"/>
        <end position="6269"/>
    </location>
</feature>
<gene>
    <name evidence="4" type="ORF">GCM10022252_33250</name>
</gene>
<feature type="compositionally biased region" description="Polar residues" evidence="1">
    <location>
        <begin position="230"/>
        <end position="250"/>
    </location>
</feature>
<reference evidence="5" key="1">
    <citation type="journal article" date="2019" name="Int. J. Syst. Evol. Microbiol.">
        <title>The Global Catalogue of Microorganisms (GCM) 10K type strain sequencing project: providing services to taxonomists for standard genome sequencing and annotation.</title>
        <authorList>
            <consortium name="The Broad Institute Genomics Platform"/>
            <consortium name="The Broad Institute Genome Sequencing Center for Infectious Disease"/>
            <person name="Wu L."/>
            <person name="Ma J."/>
        </authorList>
    </citation>
    <scope>NUCLEOTIDE SEQUENCE [LARGE SCALE GENOMIC DNA]</scope>
    <source>
        <strain evidence="5">JCM 17388</strain>
    </source>
</reference>
<feature type="domain" description="DUF7507" evidence="3">
    <location>
        <begin position="4901"/>
        <end position="5004"/>
    </location>
</feature>
<dbReference type="Pfam" id="PF01345">
    <property type="entry name" value="DUF11"/>
    <property type="match status" value="1"/>
</dbReference>
<feature type="domain" description="DUF7507" evidence="3">
    <location>
        <begin position="3177"/>
        <end position="3279"/>
    </location>
</feature>
<dbReference type="InterPro" id="IPR047589">
    <property type="entry name" value="DUF11_rpt"/>
</dbReference>
<feature type="domain" description="DUF7507" evidence="3">
    <location>
        <begin position="6742"/>
        <end position="6844"/>
    </location>
</feature>
<feature type="domain" description="DUF7507" evidence="3">
    <location>
        <begin position="3751"/>
        <end position="3854"/>
    </location>
</feature>
<feature type="domain" description="DUF7507" evidence="3">
    <location>
        <begin position="5016"/>
        <end position="5119"/>
    </location>
</feature>
<feature type="domain" description="DUF7507" evidence="3">
    <location>
        <begin position="1336"/>
        <end position="1439"/>
    </location>
</feature>
<feature type="domain" description="DUF7507" evidence="3">
    <location>
        <begin position="3061"/>
        <end position="3164"/>
    </location>
</feature>
<dbReference type="InterPro" id="IPR055354">
    <property type="entry name" value="DUF7507"/>
</dbReference>
<feature type="domain" description="DUF7507" evidence="3">
    <location>
        <begin position="2486"/>
        <end position="2589"/>
    </location>
</feature>
<evidence type="ECO:0000259" key="3">
    <source>
        <dbReference type="Pfam" id="PF24346"/>
    </source>
</evidence>
<feature type="domain" description="DUF7507" evidence="3">
    <location>
        <begin position="6856"/>
        <end position="6957"/>
    </location>
</feature>
<feature type="domain" description="DUF7507" evidence="3">
    <location>
        <begin position="5131"/>
        <end position="5234"/>
    </location>
</feature>
<feature type="domain" description="DUF7507" evidence="3">
    <location>
        <begin position="5591"/>
        <end position="5694"/>
    </location>
</feature>
<feature type="domain" description="DUF7507" evidence="3">
    <location>
        <begin position="6284"/>
        <end position="6384"/>
    </location>
</feature>
<feature type="domain" description="DUF7507" evidence="3">
    <location>
        <begin position="5821"/>
        <end position="5924"/>
    </location>
</feature>
<feature type="compositionally biased region" description="Low complexity" evidence="1">
    <location>
        <begin position="201"/>
        <end position="216"/>
    </location>
</feature>
<feature type="domain" description="DUF7507" evidence="3">
    <location>
        <begin position="3866"/>
        <end position="3969"/>
    </location>
</feature>
<feature type="compositionally biased region" description="Low complexity" evidence="1">
    <location>
        <begin position="5104"/>
        <end position="5125"/>
    </location>
</feature>
<feature type="domain" description="DUF7507" evidence="3">
    <location>
        <begin position="4326"/>
        <end position="4429"/>
    </location>
</feature>
<feature type="domain" description="DUF7507" evidence="3">
    <location>
        <begin position="3521"/>
        <end position="3624"/>
    </location>
</feature>
<feature type="domain" description="DUF7507" evidence="3">
    <location>
        <begin position="4441"/>
        <end position="4544"/>
    </location>
</feature>
<feature type="domain" description="DUF7507" evidence="3">
    <location>
        <begin position="5706"/>
        <end position="5809"/>
    </location>
</feature>
<feature type="domain" description="DUF7507" evidence="3">
    <location>
        <begin position="4096"/>
        <end position="4199"/>
    </location>
</feature>
<feature type="domain" description="DUF7507" evidence="3">
    <location>
        <begin position="3291"/>
        <end position="3394"/>
    </location>
</feature>
<feature type="domain" description="DUF7507" evidence="3">
    <location>
        <begin position="6396"/>
        <end position="6499"/>
    </location>
</feature>
<dbReference type="InterPro" id="IPR051172">
    <property type="entry name" value="Chlamydia_OmcB"/>
</dbReference>
<feature type="domain" description="DUF7507" evidence="3">
    <location>
        <begin position="1451"/>
        <end position="1554"/>
    </location>
</feature>
<feature type="domain" description="DUF7507" evidence="3">
    <location>
        <begin position="1911"/>
        <end position="2014"/>
    </location>
</feature>
<feature type="region of interest" description="Disordered" evidence="1">
    <location>
        <begin position="7000"/>
        <end position="7053"/>
    </location>
</feature>
<feature type="domain" description="DUF7507" evidence="3">
    <location>
        <begin position="4211"/>
        <end position="4314"/>
    </location>
</feature>
<dbReference type="NCBIfam" id="TIGR01451">
    <property type="entry name" value="B_ant_repeat"/>
    <property type="match status" value="20"/>
</dbReference>
<feature type="domain" description="DUF7507" evidence="3">
    <location>
        <begin position="2831"/>
        <end position="2934"/>
    </location>
</feature>
<feature type="domain" description="DUF7507" evidence="3">
    <location>
        <begin position="2371"/>
        <end position="2474"/>
    </location>
</feature>
<evidence type="ECO:0000313" key="4">
    <source>
        <dbReference type="EMBL" id="GAA4192215.1"/>
    </source>
</evidence>
<organism evidence="4 5">
    <name type="scientific">Streptosporangium oxazolinicum</name>
    <dbReference type="NCBI Taxonomy" id="909287"/>
    <lineage>
        <taxon>Bacteria</taxon>
        <taxon>Bacillati</taxon>
        <taxon>Actinomycetota</taxon>
        <taxon>Actinomycetes</taxon>
        <taxon>Streptosporangiales</taxon>
        <taxon>Streptosporangiaceae</taxon>
        <taxon>Streptosporangium</taxon>
    </lineage>
</organism>
<feature type="domain" description="DUF7507" evidence="3">
    <location>
        <begin position="2026"/>
        <end position="2129"/>
    </location>
</feature>
<feature type="domain" description="DUF7507" evidence="3">
    <location>
        <begin position="992"/>
        <end position="1094"/>
    </location>
</feature>
<feature type="domain" description="DUF7507" evidence="3">
    <location>
        <begin position="4671"/>
        <end position="4774"/>
    </location>
</feature>
<feature type="domain" description="DUF7507" evidence="3">
    <location>
        <begin position="1681"/>
        <end position="1784"/>
    </location>
</feature>
<feature type="domain" description="DUF7507" evidence="3">
    <location>
        <begin position="762"/>
        <end position="864"/>
    </location>
</feature>
<evidence type="ECO:0000256" key="1">
    <source>
        <dbReference type="SAM" id="MobiDB-lite"/>
    </source>
</evidence>
<feature type="compositionally biased region" description="Low complexity" evidence="1">
    <location>
        <begin position="256"/>
        <end position="268"/>
    </location>
</feature>
<feature type="region of interest" description="Disordered" evidence="1">
    <location>
        <begin position="6971"/>
        <end position="6990"/>
    </location>
</feature>
<dbReference type="PANTHER" id="PTHR34819:SF3">
    <property type="entry name" value="CELL SURFACE PROTEIN"/>
    <property type="match status" value="1"/>
</dbReference>
<evidence type="ECO:0000313" key="5">
    <source>
        <dbReference type="Proteomes" id="UP001501251"/>
    </source>
</evidence>
<evidence type="ECO:0000259" key="2">
    <source>
        <dbReference type="Pfam" id="PF01345"/>
    </source>
</evidence>
<feature type="domain" description="DUF11" evidence="2">
    <location>
        <begin position="609"/>
        <end position="752"/>
    </location>
</feature>
<feature type="domain" description="DUF7507" evidence="3">
    <location>
        <begin position="2141"/>
        <end position="2244"/>
    </location>
</feature>
<keyword evidence="5" id="KW-1185">Reference proteome</keyword>
<feature type="domain" description="DUF7507" evidence="3">
    <location>
        <begin position="5246"/>
        <end position="5349"/>
    </location>
</feature>
<name>A0ABP8AWM2_9ACTN</name>
<feature type="domain" description="DUF7507" evidence="3">
    <location>
        <begin position="5361"/>
        <end position="5464"/>
    </location>
</feature>
<feature type="domain" description="DUF7507" evidence="3">
    <location>
        <begin position="3636"/>
        <end position="3739"/>
    </location>
</feature>
<dbReference type="Pfam" id="PF24346">
    <property type="entry name" value="DUF7507"/>
    <property type="match status" value="54"/>
</dbReference>
<evidence type="ECO:0008006" key="6">
    <source>
        <dbReference type="Google" id="ProtNLM"/>
    </source>
</evidence>
<feature type="domain" description="DUF7507" evidence="3">
    <location>
        <begin position="6627"/>
        <end position="6729"/>
    </location>
</feature>
<feature type="domain" description="DUF7507" evidence="3">
    <location>
        <begin position="2256"/>
        <end position="2359"/>
    </location>
</feature>
<feature type="domain" description="DUF7507" evidence="3">
    <location>
        <begin position="5476"/>
        <end position="5579"/>
    </location>
</feature>
<feature type="domain" description="DUF7507" evidence="3">
    <location>
        <begin position="1796"/>
        <end position="1899"/>
    </location>
</feature>
<dbReference type="EMBL" id="BAABAQ010000005">
    <property type="protein sequence ID" value="GAA4192215.1"/>
    <property type="molecule type" value="Genomic_DNA"/>
</dbReference>
<sequence length="7053" mass="685659">MLFWARMGRGLFGTALSGLLACAVGLAPMMYTSSATALGEGDRPSFVISCGPSGTGPTLRLTRETRFEGDRAIVTVHVANTGDTDAEGASFAEDLSAAPDSETVSDTRATTGTLTYDEPLLRWTGDLAAGDSAEVRYAVRMAGERMFIPTVNARAGRTCQETAAHPELAEAPGGEADTPPGAPDDEGDMSADTPKGTPAFETDTPADAPAGTTADEPAGDQHGPSGTPADPTSKTARSATSQRGSPTDAMTETRPARSGARSGARRAPIAFSNRYTNNYRGSVTRAANAVVTCYPPAVTDCATRQNGSGNNNVAATFIDVDSDATTFNSSTADLTLSAGAQVAYARLYWGGRGQTTTDTPGLPAGNRLAPSIDLRGRVLIKAPGDSAYRTITATAADIGDTPDNVTATGIVYGASADVTSLVASAGAGTYAVGNVQAARGFDSLGAFGGWSLVVAYRDPALPLRNISVFDGFLQQQNGAADTTINLSGFRTPAVGSVNVQLGEIAYDGDNAIVGDSLSIKTTNGPLTVLSDALHPANNFFNSTIANLGTQVTNRNPTYTNLLGYDSNIIDASSAFRNNDTSAQFTFSTVGDAYWPQAFFTQIDLHQANLQMTKTAQVIGGGDPQPGSVVEYTITTTNVGDDTAIGVLLFDPLPPNTVYVPGTISVASGPNAGSKTDPPGDDQGQFVGNQVSAQLGTGANASSGGTLTPGQSTSVRFRVTLGPNSPGTTVTDTATITYASADTPTQQGTATASASTAVPVLVPSVALLKTASPTTITAAGRTITYSYLITNTGRTALTGVNAVDTAFSGSGTRPVITCPVTTLAPQASTTCTSTYVTTQADVDAGSIVNTAVASGTPPTGAAVSSAPSTATVTATRTSSLALLKTASPTTVTAAGRTVTYSYAIVNTGNTTLTGVGVVDTVFSGSGTRPVITCPVTTLAPQASTTCTSTYVTTQADVDAGSIVNTAVASGTPPTGAAVSSAPSTATVTATRTSSLALLKTASPTTVTAAGRTITYSYVVTNTGNATLTGVGVVDTAFSGSGTRPVITCPVTTLAPQASTTCTSTYVTTQADVNAGSIVNTAVASGTPPTGAAVSSAPSTATVTATRTPSLALLKTASPTTVTAAGQTVTYSYAITNTGNTTLTGVGVVDTAFSGSGTRAVITCPVTTLAPQQSTTCTGTYVVTQADVDAGSIVNTATASGTPPTGPAVSSAPSTATVTATRTPSLALLKTASPSTVAAAGLTVTYSFLVTNTGNATLTGIGVADTAFSGSGTPPVITCPVTTLAPRASTTCTGTYVTTQADVDAGSVVNTAVASGTPPTGPAITSAPSTATLTAVEAPGLALLKTAVPSTVTAAGQTVTYSFLVTNTGNTTLTGVSATDTAFSGSGTPPVITCPVTTLAPRASTTCTGTYVITQADIDAGSVVNTATASGTPPTGPAVTSAPSTATVTATPAPGLALLKTASPSTVAAAGRTVTYSFLVTNTGNTTLTGVGATDTVFSGSGAPPVITCPVTTLAPQGSTTCTGTYVTTQADIDAGSIVNTATASGTPPTGPAITSAPSTVTIAVVSAPSLALLKTASPSTVAAAGRTVTYSFLVTNTGNATLTGVGAVDTAFSGSGAPPVITCPVTTLAPQGSTTCTGTYVTTQADIDAGSVVNTAVASGTPPTGAAVSSAPSTATVTATPAPSLALLKTASPSTVAAAGQTVTYSYLVTNTGNTTLTGVSAVDTAFSGSGTPAVVTCPVTTLEPQQSTTCTGAYVVTQADIDAGSIVNTAIASGTPPTGPAVSSAPSTVTIAVVSAPSLALLKIAVPATVTTAGQTVTYSYLVTNTGNTTLTGVSAVDTAFSGSGTPAVVTCPVTTLEPQQSTTCTGTYVTTQADIDAGSIVNTAVASGTPPTGPAVTSAPSTATVTAASAPSLALLKTASPSVVTAAGRTVTYSYVVTNTGNATLTGVGVVDTAFSGSGAPPVVTCPVTTLAPQGSTTCTGTYVTTQADIDAGSVVNTAVASGTPPTGPAVSSAPSTATVTVASAPSLALLKTAVPATVTAAEQEVTYSFLVTNTGNTTLTGVSVIDTTFSGSGTPPVITCPVTTLEPQDSTTCTGTYVVTQADIDTGSIVNTAVASGSPPTGPAVSSAPSTATVATTPAPSVALLKTAVPATVTTAGQTVTYSYLVTNTGNTTLTGISAADTAFSGSGTPAVITCPVTTLAPQDSTTCTGTYVTTQADVDAGSIVNTAVASGTPPTGPAVSSAPSTATVAAASAPGLALLKTVVPATVTAAGQTVTYSYLVTNTGNTTLTGVGVVDTAFSGSGAPPVITCPVTTLAPQASTTCTGTYVVTQADIDAGSIVDTAVASGTPPTGPAVSSAPSTATVTAVSAPSLALLKTASPNVVTAAGRTVIYSYLVTNTGNTTLTGVSAADTAFSGSGTPAVVTCPVTTLEPQDSTTCTGTYVSTQADIDAGSVVNTAVASGTPPTGPAVSSAPSTVTITAVSAPSLALLKTASPSTVTAAGQTVTYSYVITNTGNATLTGISATDTAFSGSGTPPVVTCPVTTLEPQESTTCTGTYVVTQADIDADALVNTAVASGTPPTGPAVTSAPSTATVATTLAPSVALLKTASPNVVTAAGRTVIYSYLVTNTGNTTLTGVSAADTAFSGSGTPAVITCPVTTLVPQASTTCTGTYVSTQADVDAGSIVNTAVASGTPPTGPAVTSAPSTVTITAVSAPSLALLKTASPNTVTAAGQTVTYSYLVTNTGNTTLTGVSAADTAFSGSGTPAVVTCPVTTLEPQDSTTCTGTYVVTQADIDAGSVVNTATASGTPPTGAAVSSAPSTATVTAVSAPSVALLKTASPNVVTAAGRTVIYSYLVTNTGNTTLTGVSAADTAFSGSGTPAVITCPVTTLEPQESTTCTGTYVSTQADVDAGSIVNTAVASGTPPTGPAVSSAPSTVTVTAVSAPSLALLKTAVPAAVTAAGQTVTYSYLVTNTGNTTLTGVSAADTAFSGSGTPAVVTCPVTTLEPQESTTCTGTYVVTQADIDAGSVVNTAVASGTPPTGPAVTSAPSTATVTAASAPSLALLKTASPSTVTAAGHTVTYSYLVTNTGNTTLTGVSAADTAFSGSGTPAVVTCPVTTLEPQDSTTCTGTYVVTQADIDAGSVVNTAVASGTPPTGPVVTSAPSTATVTAVPVPSLALLKTASPSTVTAEGQTVTYSYLVTNTGNTTLTGVDAADTAFSGSGTPAVVTCPVTTLEPQDSTTCTGTYVVTQADIDAGSIVNTATASGTPPTGPAVTSAPSTATVTAVSTPSLALLKTAVPVTVTAAGQEVTYSYLVTNTGNTTLTGISAADTAFSGSGTPAVITCPVTTLEPQDSTTCTGTYVVTQDDVDAGSIVNTAVASGTPPTGPAVTSAPSTATITATPAPSLALLKTASPSTVAAAGRTITYSYAIVNTGNTTLTGIDTTDTAFSGSGTPPVVTCPVTTLEPQESTTCTGTYVSTQADIDAGSIVNTAVASGTPPTGPAVTSAPSTATITATPAPSLALLKTAFPSAMTTAGQTITYSYAIVNTGNTTLTGISATDTAFSGSGTPPVITCPVTTLEPQESTTCTGTYVVTQADIDADTIVNTATASGTPPTGPAVTSAPSTVTITGDPAPGLTLLKTAAPSTVEAAGRTVTYSYLVVNTGNATLTGVGVVDTAFSGSGTPPVVTCPVTTLAPQGSTTCTGTYVTTQADIDAGSIVNTAVASGTPPVGPAVSSAPSTATIVVTSAPSVALLKTASPSTVAAAGRTVTYSFLVTNTGNATLTGVGAVDTAFSGSGTPPVITCPVTTLAPQASTTCTGTYVTTQADIDAGSIVNTATASGTPPTGPAVTSAPSTVTITVVPAPSVALLKTASLSTVTAAGQTVTYSFLVTNTGNATLTGVSAIDTAFSGSGTPPVITCPVTTLAPQASTTCTGTYVVTQADIDAGSVVNTAVASGTPPTGPAVSSAPSTATVTAVSAPSLALLKTAVPATVTAAGQTVTYSYLVTNTGNATLTGVSATDTAFSGSGAPPVVTCPVTTLAPQASTTCTGTYVTTQADVDAGSVVNTATASGTPPAGPAVTSAPSTATVTVVSAPSVALLKTASPSTVTAAGQTVTYSYLVTNTGNATLTGISATDTAFSGSGTPAVVTCPVTTLAPQASTTCTGTYVVTQADIDAGSVVNTATASGTPPTGPAVTSAPSTATITATSTPSLALLKTASPSTVAAAGRTVTYSYLVTNTGNATLTGVGVVDTAFSGSGTPPVVTCPVTTLAPQASTTCTGTYVTTQADIDAGSVVNTAVASGTPPTGPAVTSAPSTVTIAVVPAPGVALLKTASPSTVTAAGQTVTYSYLVTNTGNTTLTGVSATDTAFSGSGVPPVITCPVTTLAPQASTTCTGTYVTTQADIDAGSVVNAAAASGTPPTGPAVTSASSTATITAIPAPSLALLKTASPSTVAAAGRTVTYSFLVTNTGNATLTGVSAVDTAFSGSGTPPVVTCPVTTLAPQASTTCTGTYVTTQADVDAGSVVNTAVASGTPPTGPAVTSAPSTVTIAAVPAPSLALLKTAVPVAVTAAGQTVTYSFLVTNTGNTTLTGVSATDTAFSGSGAPPVVTCPVTTLEPQESTTCTGTYVVTQVDIDAGSVVNTATASGTPPTGPAVTSASSTSTITAIPAPSLALLKTASPSTVAAAGRTVTYSYLVTNTGNTTLTGVSAVDTAFSGSGAPPVVTCPVTTLEPQQSTTCTGTYVTTQADIDADTIVNTAVASGTPPTGPAVSSASSTSTIAVTLAPSLALLKTASPSTVTAAGQTVTYSYLVTNTGNTTLTGISAADTAFSGSGTPAVVTCPVTTLEPQDSTTCTGTYVTTQADIDAGSVVNTATASGTPPVGPAVSSAPSTATVTAASAPSVALLKTAAPSTVTAAGQTVTYSFLVTNTGNATLTGVSAVDTAFSGSGAPPVITCPVTTLEPQESTTCTGTYVVTQADIDADTIVNTAVASGTPPTGPAVTSAPSTSTIAVTLAPGVALLKTAAPSVVTTAGQTVTYSYLVTNTGNTTLTGVSATDTAFSGSGTPPVITCPVTTLAPQQSTTCTGTYVTTQADIDAGSVANTATASGTPPTGPAVTSAPSTSTITATPAPSLALLKTASPSTVAAAGRTVTYSFLVTNTGTTTLTGVSATDTAFSGSGTPPVITCPVTTLEPQQSTTCTGTYVTTQADIDAGSVANTATASGTPPTGPAVTSASSTSTITVVSAPSLALLKTASPSTVTAAGQAVTYSYVITNTGNATLTGVSATDTAFSGSGTPPVITCPVTTLEPQQSTTCTGTYVVTQADIDADTIVNTAVASGTPPTGPAVTSAPSTSTIAVTLAPSLALLKTASPSTVAAAGQTVTYSYLVTNTGNATLTGVSAVDTAFSGSGTPPVITCPVTTLTPQASTTCTGTYVITQADIDAGSVVNTAVASGTPPTGPAVTSAPSTATIAVTLAPGVALLKTALPATVTTVGQTVTYSYLVTNTGNTTLTGVNATDTAFSGSGTPPVISCPAATLAPQVSTTCTGTYVVTQADIDADTIVNTATASGTPPTGPAVTSAPSTATITVTLAPGLALLKTASPNVVTAAGRTVIYSYLVTNTGNTTLTGVSAVDTAFSGSGTPPVVTCPVTTLAPQVSTTCTGTYVSTQADVDAGSIVNTATASGTPPTGPAVTSAPSTATVTAASTPSLALLKTASPSTVTAAGQTVTYSYVITNTGNATLTGVNATDTAFSGSGTPPVITCPVTILEPQASTTCTGTYVVTQADIDADTIVNTATASGTPPTGPAVTSAPSTATVAVTLAPGLALLKTASPSTVAAAGETVTYSYLVTNTGNATLTGISATDTAFSGSGVPPVITCPVTTLAPQASTTCTGTYVVTQADIDADTIVNTATASGTPPTGPAVTSAPSTSTIAVTLAPGLAVLKTALPAAVTEAGQTVTYSYVVTNTGNTTLTGVSAVDTAFSGSGTPPVVTCPVTTLAPQASTTCTGTYVVTQADIDADTIVNTATASGTPPTGPAVTSAPSTATVTAASAPGLAVLKTASPSTVAAAGRTVTYSYLVVNTGNVTLTGVSAVDTAFSGSGTPPVITCPVTTLEPQASTTCTGTYVVTQADIDAGQVVNTATASGTPPTGPAITSAPSTATVAVTLAPGLALLKTASPSTVAAAGRTVTYSYLVVNTGNASLTTVSVTDTAFSGSGTPPVITCPVTTLEPQASTTCTSTYVVTQADIDAGSIVNTAVASGAPPTGPVVTSAPSTATVTAVPALGLTVLKTASPSTVAAAGRTVTYSYLVVNTANVTLTGVSAVDTAFSGSGAPPVVTCPVTTLEPQDSTTCTGTYVTTQADIDAGSIVNTAVASGTPPAGPAVTSAPSTSTIAVVSAPSLALLKTASPSTVAASGRTVTYSYALVNTGNATLTGISATDTAFSGSGTPPVVTCPVTTLEPQASTTCTGTYVVTQADIDAGQVVNTATASGTPPTGPAVTSAPSTATVTAVLDPGVVLLKTAAPSSVTDAGQTVTYSYTITNTGNVRLTGVSAVDTAFSGSGTPPVVTCPVTTLEPQELTTCTGAYVVTQADIDAGSIVNTATASGTPPTGPVVTSAASTATVTAGVIPTLVLLKTADPSAVTAVGQTVTYSQLVTNSGNVTMTGISVVDTAFSGAGTPPVITCPVTALAPQDSTTCTGTYVTTQADIDAGQIVNTAVASGTPPTGPVVMSAASTATVTAALDPGLTLVKSAAPSTVSAVGQTVTYSYLVTNTGIETLTGVNATDTVFSGSGAPPVVTCPVTALAPQASTTCTGAYVVTQADLDAGSIVNTAVASGTPPTGPVITSAASTATVTAARTPRLTLVKTATPRRVTVPGEPVTYSYLITNIGNVTVRDISVRDTSQGSGTPEVITCPVTTLVPQEATTCTGRYVVTRADIDAGAIVNSATASGSTLVGGSTTSNVSVASVVTADPVGPRAGNAGKGGRDKAAIHNTSSTHNKIKITSKRWHRSHDRHRGGRLRAHSKWVGRAGAETPSRRRSEFRGSAGQDGRWRSRR</sequence>
<feature type="domain" description="DUF7507" evidence="3">
    <location>
        <begin position="4556"/>
        <end position="4659"/>
    </location>
</feature>
<comment type="caution">
    <text evidence="4">The sequence shown here is derived from an EMBL/GenBank/DDBJ whole genome shotgun (WGS) entry which is preliminary data.</text>
</comment>
<feature type="region of interest" description="Disordered" evidence="1">
    <location>
        <begin position="5103"/>
        <end position="5125"/>
    </location>
</feature>
<feature type="region of interest" description="Disordered" evidence="1">
    <location>
        <begin position="166"/>
        <end position="269"/>
    </location>
</feature>
<feature type="domain" description="DUF7507" evidence="3">
    <location>
        <begin position="6512"/>
        <end position="6614"/>
    </location>
</feature>
<feature type="compositionally biased region" description="Basic residues" evidence="1">
    <location>
        <begin position="7000"/>
        <end position="7023"/>
    </location>
</feature>
<protein>
    <recommendedName>
        <fullName evidence="6">DUF11 domain-containing protein</fullName>
    </recommendedName>
</protein>